<evidence type="ECO:0000256" key="6">
    <source>
        <dbReference type="ARBA" id="ARBA00022989"/>
    </source>
</evidence>
<evidence type="ECO:0000256" key="1">
    <source>
        <dbReference type="ARBA" id="ARBA00004429"/>
    </source>
</evidence>
<evidence type="ECO:0000256" key="7">
    <source>
        <dbReference type="ARBA" id="ARBA00023136"/>
    </source>
</evidence>
<dbReference type="InterPro" id="IPR012549">
    <property type="entry name" value="EptA-like_N"/>
</dbReference>
<comment type="subcellular location">
    <subcellularLocation>
        <location evidence="1">Cell inner membrane</location>
        <topology evidence="1">Multi-pass membrane protein</topology>
    </subcellularLocation>
</comment>
<protein>
    <submittedName>
        <fullName evidence="11">Phosphoethanolamine transferase eptA</fullName>
        <ecNumber evidence="11">2.7.-.-</ecNumber>
    </submittedName>
</protein>
<dbReference type="PANTHER" id="PTHR30443:SF0">
    <property type="entry name" value="PHOSPHOETHANOLAMINE TRANSFERASE EPTA"/>
    <property type="match status" value="1"/>
</dbReference>
<keyword evidence="3" id="KW-0997">Cell inner membrane</keyword>
<dbReference type="InterPro" id="IPR000917">
    <property type="entry name" value="Sulfatase_N"/>
</dbReference>
<proteinExistence type="predicted"/>
<dbReference type="Pfam" id="PF00884">
    <property type="entry name" value="Sulfatase"/>
    <property type="match status" value="1"/>
</dbReference>
<dbReference type="GO" id="GO:0005886">
    <property type="term" value="C:plasma membrane"/>
    <property type="evidence" value="ECO:0007669"/>
    <property type="project" value="UniProtKB-SubCell"/>
</dbReference>
<dbReference type="GO" id="GO:0009244">
    <property type="term" value="P:lipopolysaccharide core region biosynthetic process"/>
    <property type="evidence" value="ECO:0007669"/>
    <property type="project" value="TreeGrafter"/>
</dbReference>
<dbReference type="InterPro" id="IPR058130">
    <property type="entry name" value="PEA_transf_C"/>
</dbReference>
<name>A0A2X0WV54_9GAMM</name>
<keyword evidence="2" id="KW-1003">Cell membrane</keyword>
<evidence type="ECO:0000259" key="10">
    <source>
        <dbReference type="Pfam" id="PF08019"/>
    </source>
</evidence>
<dbReference type="SUPFAM" id="SSF53649">
    <property type="entry name" value="Alkaline phosphatase-like"/>
    <property type="match status" value="1"/>
</dbReference>
<dbReference type="GO" id="GO:0016776">
    <property type="term" value="F:phosphotransferase activity, phosphate group as acceptor"/>
    <property type="evidence" value="ECO:0007669"/>
    <property type="project" value="TreeGrafter"/>
</dbReference>
<feature type="transmembrane region" description="Helical" evidence="8">
    <location>
        <begin position="79"/>
        <end position="100"/>
    </location>
</feature>
<keyword evidence="12" id="KW-1185">Reference proteome</keyword>
<evidence type="ECO:0000256" key="8">
    <source>
        <dbReference type="SAM" id="Phobius"/>
    </source>
</evidence>
<evidence type="ECO:0000313" key="12">
    <source>
        <dbReference type="Proteomes" id="UP000250086"/>
    </source>
</evidence>
<accession>A0A2X0WV54</accession>
<evidence type="ECO:0000259" key="9">
    <source>
        <dbReference type="Pfam" id="PF00884"/>
    </source>
</evidence>
<dbReference type="InterPro" id="IPR017850">
    <property type="entry name" value="Alkaline_phosphatase_core_sf"/>
</dbReference>
<reference evidence="11 12" key="1">
    <citation type="submission" date="2018-06" db="EMBL/GenBank/DDBJ databases">
        <authorList>
            <consortium name="Pathogen Informatics"/>
            <person name="Doyle S."/>
        </authorList>
    </citation>
    <scope>NUCLEOTIDE SEQUENCE [LARGE SCALE GENOMIC DNA]</scope>
    <source>
        <strain evidence="11 12">NCTC13093</strain>
    </source>
</reference>
<dbReference type="NCBIfam" id="NF028537">
    <property type="entry name" value="P_eth_NH2_trans"/>
    <property type="match status" value="1"/>
</dbReference>
<dbReference type="Gene3D" id="3.40.720.10">
    <property type="entry name" value="Alkaline Phosphatase, subunit A"/>
    <property type="match status" value="1"/>
</dbReference>
<keyword evidence="7 8" id="KW-0472">Membrane</keyword>
<dbReference type="EC" id="2.7.-.-" evidence="11"/>
<keyword evidence="5 8" id="KW-0812">Transmembrane</keyword>
<feature type="transmembrane region" description="Helical" evidence="8">
    <location>
        <begin position="12"/>
        <end position="32"/>
    </location>
</feature>
<feature type="transmembrane region" description="Helical" evidence="8">
    <location>
        <begin position="120"/>
        <end position="143"/>
    </location>
</feature>
<dbReference type="RefSeq" id="WP_181463152.1">
    <property type="nucleotide sequence ID" value="NZ_UAPV01000001.1"/>
</dbReference>
<feature type="transmembrane region" description="Helical" evidence="8">
    <location>
        <begin position="52"/>
        <end position="72"/>
    </location>
</feature>
<dbReference type="CDD" id="cd16017">
    <property type="entry name" value="LptA"/>
    <property type="match status" value="1"/>
</dbReference>
<evidence type="ECO:0000256" key="3">
    <source>
        <dbReference type="ARBA" id="ARBA00022519"/>
    </source>
</evidence>
<feature type="domain" description="Sulfatase N-terminal" evidence="9">
    <location>
        <begin position="237"/>
        <end position="527"/>
    </location>
</feature>
<evidence type="ECO:0000256" key="4">
    <source>
        <dbReference type="ARBA" id="ARBA00022679"/>
    </source>
</evidence>
<dbReference type="AlphaFoldDB" id="A0A2X0WV54"/>
<evidence type="ECO:0000256" key="5">
    <source>
        <dbReference type="ARBA" id="ARBA00022692"/>
    </source>
</evidence>
<dbReference type="EMBL" id="UAPV01000001">
    <property type="protein sequence ID" value="SPT69371.1"/>
    <property type="molecule type" value="Genomic_DNA"/>
</dbReference>
<keyword evidence="4 11" id="KW-0808">Transferase</keyword>
<dbReference type="Pfam" id="PF08019">
    <property type="entry name" value="EptA_B_N"/>
    <property type="match status" value="1"/>
</dbReference>
<gene>
    <name evidence="11" type="primary">eptA_2</name>
    <name evidence="11" type="ORF">NCTC13093_00740</name>
</gene>
<evidence type="ECO:0000313" key="11">
    <source>
        <dbReference type="EMBL" id="SPT69371.1"/>
    </source>
</evidence>
<feature type="domain" description="Phosphoethanolamine transferase N-terminal" evidence="10">
    <location>
        <begin position="61"/>
        <end position="210"/>
    </location>
</feature>
<sequence>MVARKLKGLTRHYLFIALCAGIIFATVYNIQFWTHVSSIYQSNDNLTTAFKALTPFAILSLITLIFVAVFSYRLILKPVLIILCLVTSLATYAAVNYGVIFDNDMMVNIFETDSAEATAYISVSAALYFILLGLLPAIFIFRLKINYGTSIIKNMLQRIAAVIVLGVVAVAIVLPNFQIYSFIGRNNKILLKEILPFSYMVASTKYINNTYFPEKIEYVSLGDDAKVVSSFDKPKLLFVVVGETARAENYGALGYARDTNAYTQQKDVITYADVSSCATTTAKSVPCMFSDMQRENFDDSTVRYRDNVLDIMQKAGIDVTWFENNGGCKGVCKNVKTIEIKKDESKELCANGYCKDEIFIKHAQDLASRVTEDTVAVFHFIGSHGPKYYERYPEHFKKFTPDCNRADVENCSLDEVKNAYDNTILYTDYVLYSLITKVLEQHMDRYDPVLLYISDHGESLGENGLFLHGTPYMIAPKYQTHIPMQIWMPEQTASDMHIDLKCLKDKSKDQELSHDNLFHTLLGLMQVQTGIYKTDLDALELCREHN</sequence>
<keyword evidence="6 8" id="KW-1133">Transmembrane helix</keyword>
<dbReference type="InterPro" id="IPR040423">
    <property type="entry name" value="PEA_transferase"/>
</dbReference>
<evidence type="ECO:0000256" key="2">
    <source>
        <dbReference type="ARBA" id="ARBA00022475"/>
    </source>
</evidence>
<feature type="transmembrane region" description="Helical" evidence="8">
    <location>
        <begin position="155"/>
        <end position="177"/>
    </location>
</feature>
<organism evidence="11 12">
    <name type="scientific">Anaerobiospirillum thomasii</name>
    <dbReference type="NCBI Taxonomy" id="179995"/>
    <lineage>
        <taxon>Bacteria</taxon>
        <taxon>Pseudomonadati</taxon>
        <taxon>Pseudomonadota</taxon>
        <taxon>Gammaproteobacteria</taxon>
        <taxon>Aeromonadales</taxon>
        <taxon>Succinivibrionaceae</taxon>
        <taxon>Anaerobiospirillum</taxon>
    </lineage>
</organism>
<dbReference type="Proteomes" id="UP000250086">
    <property type="component" value="Unassembled WGS sequence"/>
</dbReference>
<dbReference type="PANTHER" id="PTHR30443">
    <property type="entry name" value="INNER MEMBRANE PROTEIN"/>
    <property type="match status" value="1"/>
</dbReference>